<dbReference type="AlphaFoldDB" id="A0A410D6K6"/>
<evidence type="ECO:0000259" key="1">
    <source>
        <dbReference type="Pfam" id="PF01968"/>
    </source>
</evidence>
<dbReference type="STRING" id="1449983.GCA_000647835_02161"/>
<feature type="domain" description="Acetophenone carboxylase-like C-terminal" evidence="3">
    <location>
        <begin position="512"/>
        <end position="681"/>
    </location>
</feature>
<dbReference type="EMBL" id="CP025688">
    <property type="protein sequence ID" value="QAA21711.1"/>
    <property type="molecule type" value="Genomic_DNA"/>
</dbReference>
<dbReference type="InterPro" id="IPR002821">
    <property type="entry name" value="Hydantoinase_A"/>
</dbReference>
<feature type="domain" description="Hydantoinase/oxoprolinase N-terminal" evidence="2">
    <location>
        <begin position="4"/>
        <end position="187"/>
    </location>
</feature>
<protein>
    <submittedName>
        <fullName evidence="5">Hydantoinase/oxoprolinase family protein</fullName>
    </submittedName>
    <submittedName>
        <fullName evidence="4">Methylhydantoinase</fullName>
    </submittedName>
</protein>
<dbReference type="InterPro" id="IPR045079">
    <property type="entry name" value="Oxoprolinase-like"/>
</dbReference>
<reference evidence="5 6" key="1">
    <citation type="submission" date="2018-01" db="EMBL/GenBank/DDBJ databases">
        <title>Complete genome sequencing of Sporolactobacillus terrae DLG3.</title>
        <authorList>
            <person name="Nam Y.-D."/>
            <person name="Kang J."/>
            <person name="Chung W.-H."/>
        </authorList>
    </citation>
    <scope>NUCLEOTIDE SEQUENCE [LARGE SCALE GENOMIC DNA]</scope>
    <source>
        <strain evidence="5 6">DLG3</strain>
    </source>
</reference>
<keyword evidence="6" id="KW-1185">Reference proteome</keyword>
<dbReference type="Pfam" id="PF19278">
    <property type="entry name" value="Hydant_A_C"/>
    <property type="match status" value="1"/>
</dbReference>
<dbReference type="PANTHER" id="PTHR11365">
    <property type="entry name" value="5-OXOPROLINASE RELATED"/>
    <property type="match status" value="1"/>
</dbReference>
<gene>
    <name evidence="5" type="ORF">C0674_03215</name>
    <name evidence="4" type="ORF">St703_06830</name>
</gene>
<dbReference type="Pfam" id="PF05378">
    <property type="entry name" value="Hydant_A_N"/>
    <property type="match status" value="1"/>
</dbReference>
<dbReference type="InterPro" id="IPR008040">
    <property type="entry name" value="Hydant_A_N"/>
</dbReference>
<reference evidence="4 7" key="2">
    <citation type="submission" date="2019-09" db="EMBL/GenBank/DDBJ databases">
        <title>Complete genome sequence of Sporolactobacillus terrae 70-3.</title>
        <authorList>
            <person name="Tanaka N."/>
            <person name="Shiwa Y."/>
            <person name="Fujita N."/>
            <person name="Tanasupawat S."/>
        </authorList>
    </citation>
    <scope>NUCLEOTIDE SEQUENCE [LARGE SCALE GENOMIC DNA]</scope>
    <source>
        <strain evidence="4 7">70-3</strain>
    </source>
</reference>
<dbReference type="GO" id="GO:0006749">
    <property type="term" value="P:glutathione metabolic process"/>
    <property type="evidence" value="ECO:0007669"/>
    <property type="project" value="TreeGrafter"/>
</dbReference>
<evidence type="ECO:0000259" key="2">
    <source>
        <dbReference type="Pfam" id="PF05378"/>
    </source>
</evidence>
<accession>A0A410D6K6</accession>
<evidence type="ECO:0000313" key="6">
    <source>
        <dbReference type="Proteomes" id="UP000285882"/>
    </source>
</evidence>
<dbReference type="RefSeq" id="WP_028975805.1">
    <property type="nucleotide sequence ID" value="NZ_AP021853.1"/>
</dbReference>
<evidence type="ECO:0000313" key="5">
    <source>
        <dbReference type="EMBL" id="QAA21711.1"/>
    </source>
</evidence>
<dbReference type="InterPro" id="IPR043129">
    <property type="entry name" value="ATPase_NBD"/>
</dbReference>
<evidence type="ECO:0000313" key="4">
    <source>
        <dbReference type="EMBL" id="BBN97978.1"/>
    </source>
</evidence>
<dbReference type="Proteomes" id="UP000326951">
    <property type="component" value="Chromosome"/>
</dbReference>
<dbReference type="PANTHER" id="PTHR11365:SF23">
    <property type="entry name" value="HYPOTHETICAL 5-OXOPROLINASE (EUROFUNG)-RELATED"/>
    <property type="match status" value="1"/>
</dbReference>
<name>A0A410D6K6_9BACL</name>
<dbReference type="Proteomes" id="UP000285882">
    <property type="component" value="Chromosome"/>
</dbReference>
<sequence>MKLIGVDIGGTFTDVIYTDTDTGVSKIHKTPTTTNDPSIGMVNGILELCSRYGIDRGSVDHVFHGTTIATNAALEHKGAKTGLITTEGYRDLLQIGRHQRPENYSITQDIPWQDRSMVARRYRKTVSERIGVLDGKAYEKVPLDEEAVISVLDDFKKEGVESVVVGFLFSYLNPDHEERVKEIVQEKFPDFYITTSAEISPQFREFERFATASMNGFVGPKMKGYIEALESRLADAGIDCDLLIMTSNGGVANSATISEKPVLTLLSGPAAGVLGGQWAGKLSNHERLITFDVGGTSADIGIVTERGFSESSAGDTEIAGYPLQVPMIDIYTIGAGGGSIAYVDAGGAFQVGPQSAGSYPGPACYGRGGDLPTVTDATLVLGRLDPDHFLDGEMEIFPEKAVASVQHLASVLGLGLYETAEGILTIVNNNMANAIRSRTIQKGFDPREFSLAALGGGGPMCSIEVAKILDIPEVIIPPYPGITSATGLLTTDLKYDAVQTIFVASDKVDLAYLNERFTNLEKEITAQLMDAGFEKEQISLLRFFDCRYVGQGYELRIPVATGVINESNASAIWNTFHEVHKREYGHSFLNNPVEIVNMRVTGVGEMPKIGDPDFAEGSRSLDEALVKVAPAWFRSNSTLKSFDTPHYMKSKLPIDEAFAGPCIILQKDTTSVIPPNCAATMSANGSIIVKIGGEA</sequence>
<dbReference type="EMBL" id="AP021853">
    <property type="protein sequence ID" value="BBN97978.1"/>
    <property type="molecule type" value="Genomic_DNA"/>
</dbReference>
<dbReference type="SUPFAM" id="SSF53067">
    <property type="entry name" value="Actin-like ATPase domain"/>
    <property type="match status" value="1"/>
</dbReference>
<dbReference type="Pfam" id="PF01968">
    <property type="entry name" value="Hydantoinase_A"/>
    <property type="match status" value="1"/>
</dbReference>
<dbReference type="GO" id="GO:0005829">
    <property type="term" value="C:cytosol"/>
    <property type="evidence" value="ECO:0007669"/>
    <property type="project" value="TreeGrafter"/>
</dbReference>
<dbReference type="GO" id="GO:0017168">
    <property type="term" value="F:5-oxoprolinase (ATP-hydrolyzing) activity"/>
    <property type="evidence" value="ECO:0007669"/>
    <property type="project" value="TreeGrafter"/>
</dbReference>
<evidence type="ECO:0000259" key="3">
    <source>
        <dbReference type="Pfam" id="PF19278"/>
    </source>
</evidence>
<proteinExistence type="predicted"/>
<organism evidence="4 7">
    <name type="scientific">Sporolactobacillus terrae</name>
    <dbReference type="NCBI Taxonomy" id="269673"/>
    <lineage>
        <taxon>Bacteria</taxon>
        <taxon>Bacillati</taxon>
        <taxon>Bacillota</taxon>
        <taxon>Bacilli</taxon>
        <taxon>Bacillales</taxon>
        <taxon>Sporolactobacillaceae</taxon>
        <taxon>Sporolactobacillus</taxon>
    </lineage>
</organism>
<evidence type="ECO:0000313" key="7">
    <source>
        <dbReference type="Proteomes" id="UP000326951"/>
    </source>
</evidence>
<feature type="domain" description="Hydantoinase A/oxoprolinase" evidence="1">
    <location>
        <begin position="208"/>
        <end position="495"/>
    </location>
</feature>
<dbReference type="InterPro" id="IPR049517">
    <property type="entry name" value="ACX-like_C"/>
</dbReference>